<proteinExistence type="predicted"/>
<evidence type="ECO:0008006" key="4">
    <source>
        <dbReference type="Google" id="ProtNLM"/>
    </source>
</evidence>
<reference evidence="2 3" key="1">
    <citation type="submission" date="2019-02" db="EMBL/GenBank/DDBJ databases">
        <title>Genomic Encyclopedia of Type Strains, Phase IV (KMG-IV): sequencing the most valuable type-strain genomes for metagenomic binning, comparative biology and taxonomic classification.</title>
        <authorList>
            <person name="Goeker M."/>
        </authorList>
    </citation>
    <scope>NUCLEOTIDE SEQUENCE [LARGE SCALE GENOMIC DNA]</scope>
    <source>
        <strain evidence="2 3">DSM 17196</strain>
    </source>
</reference>
<feature type="chain" id="PRO_5020755914" description="Lipoprotein" evidence="1">
    <location>
        <begin position="25"/>
        <end position="245"/>
    </location>
</feature>
<dbReference type="EMBL" id="SGXE01000001">
    <property type="protein sequence ID" value="RZS98805.1"/>
    <property type="molecule type" value="Genomic_DNA"/>
</dbReference>
<dbReference type="PROSITE" id="PS51257">
    <property type="entry name" value="PROKAR_LIPOPROTEIN"/>
    <property type="match status" value="1"/>
</dbReference>
<keyword evidence="3" id="KW-1185">Reference proteome</keyword>
<dbReference type="Proteomes" id="UP000292262">
    <property type="component" value="Unassembled WGS sequence"/>
</dbReference>
<organism evidence="2 3">
    <name type="scientific">Aquimarina brevivitae</name>
    <dbReference type="NCBI Taxonomy" id="323412"/>
    <lineage>
        <taxon>Bacteria</taxon>
        <taxon>Pseudomonadati</taxon>
        <taxon>Bacteroidota</taxon>
        <taxon>Flavobacteriia</taxon>
        <taxon>Flavobacteriales</taxon>
        <taxon>Flavobacteriaceae</taxon>
        <taxon>Aquimarina</taxon>
    </lineage>
</organism>
<name>A0A4Q7PET0_9FLAO</name>
<accession>A0A4Q7PET0</accession>
<sequence>MNYIRFGYCILMMLVLSGCSILQPKDATPTYTPKGDIAVLGAIGTEDKQLLATEFTVNALPQYLQGIRVYATAKPFNKNAYKKLLKSPEATKVPVKYVDSIPNKPNYLQLQLIDRIAVLEALKTSANSSIANYIETQNDSRLVSAITVVFPKTVQDEILKADALFLQNNRYKQYELALVKDGNRVQQISLQEAVVFDYELSCFCWGENKRRKIVLQALVDTNDSCPKGTYQSADKARDKMDYFKL</sequence>
<evidence type="ECO:0000256" key="1">
    <source>
        <dbReference type="SAM" id="SignalP"/>
    </source>
</evidence>
<dbReference type="AlphaFoldDB" id="A0A4Q7PET0"/>
<evidence type="ECO:0000313" key="2">
    <source>
        <dbReference type="EMBL" id="RZS98805.1"/>
    </source>
</evidence>
<feature type="signal peptide" evidence="1">
    <location>
        <begin position="1"/>
        <end position="24"/>
    </location>
</feature>
<keyword evidence="1" id="KW-0732">Signal</keyword>
<dbReference type="OrthoDB" id="1186960at2"/>
<evidence type="ECO:0000313" key="3">
    <source>
        <dbReference type="Proteomes" id="UP000292262"/>
    </source>
</evidence>
<comment type="caution">
    <text evidence="2">The sequence shown here is derived from an EMBL/GenBank/DDBJ whole genome shotgun (WGS) entry which is preliminary data.</text>
</comment>
<protein>
    <recommendedName>
        <fullName evidence="4">Lipoprotein</fullName>
    </recommendedName>
</protein>
<dbReference type="RefSeq" id="WP_130284685.1">
    <property type="nucleotide sequence ID" value="NZ_SGXE01000001.1"/>
</dbReference>
<gene>
    <name evidence="2" type="ORF">EV197_0005</name>
</gene>